<dbReference type="Proteomes" id="UP001222087">
    <property type="component" value="Chromosome"/>
</dbReference>
<accession>A0ABY8AU90</accession>
<organism evidence="1 2">
    <name type="scientific">Legionella cardiaca</name>
    <dbReference type="NCBI Taxonomy" id="1071983"/>
    <lineage>
        <taxon>Bacteria</taxon>
        <taxon>Pseudomonadati</taxon>
        <taxon>Pseudomonadota</taxon>
        <taxon>Gammaproteobacteria</taxon>
        <taxon>Legionellales</taxon>
        <taxon>Legionellaceae</taxon>
        <taxon>Legionella</taxon>
    </lineage>
</organism>
<reference evidence="1 2" key="1">
    <citation type="submission" date="2023-02" db="EMBL/GenBank/DDBJ databases">
        <title>Genome Sequence of L. cardiaca H63T.</title>
        <authorList>
            <person name="Lopez A.E."/>
            <person name="Cianciotto N.P."/>
        </authorList>
    </citation>
    <scope>NUCLEOTIDE SEQUENCE [LARGE SCALE GENOMIC DNA]</scope>
    <source>
        <strain evidence="1 2">H63</strain>
    </source>
</reference>
<evidence type="ECO:0000313" key="1">
    <source>
        <dbReference type="EMBL" id="WED44239.1"/>
    </source>
</evidence>
<name>A0ABY8AU90_9GAMM</name>
<gene>
    <name evidence="1" type="ORF">PXX05_05495</name>
</gene>
<sequence length="327" mass="38023">MSHNQKQMSILLAVDNNGRSINALVSQYTVFFKQQPESRTLLGEALNFRHQASLLQINELEQVTLGKKDWKKVVKGYEEILNLVHQYKKDFNDAQNLLLEKDSRKNRENLEEKALKYLRSLEAAQNCQKKLATMLNDSIVNLQYLETQQKWLNTEISIFNKTLNNLAFAIAERQITSLRKENIDLKTTLANLHQHYTSAYDSNYGVGTFWRWLKNIFQKSERNQEINFLAAVSHHKDCTDAQRMQVIALVHDKIMTCEFFGQNSKLQGILTKLLGTTVGFKKDEHSLAELLDQDEALRNAMPESLRNFYNENKEDYRKIGSVEFIRS</sequence>
<proteinExistence type="predicted"/>
<evidence type="ECO:0008006" key="3">
    <source>
        <dbReference type="Google" id="ProtNLM"/>
    </source>
</evidence>
<dbReference type="RefSeq" id="WP_275090056.1">
    <property type="nucleotide sequence ID" value="NZ_CP119078.1"/>
</dbReference>
<protein>
    <recommendedName>
        <fullName evidence="3">Coiled-coil protein</fullName>
    </recommendedName>
</protein>
<dbReference type="EMBL" id="CP119078">
    <property type="protein sequence ID" value="WED44239.1"/>
    <property type="molecule type" value="Genomic_DNA"/>
</dbReference>
<evidence type="ECO:0000313" key="2">
    <source>
        <dbReference type="Proteomes" id="UP001222087"/>
    </source>
</evidence>
<keyword evidence="2" id="KW-1185">Reference proteome</keyword>